<reference evidence="2" key="1">
    <citation type="journal article" date="2011" name="PLoS ONE">
        <title>A deep insight into the sialotranscriptome of the gulf coast tick, Amblyomma maculatum.</title>
        <authorList>
            <person name="Karim S."/>
            <person name="Singh P."/>
            <person name="Ribeiro J.M."/>
        </authorList>
    </citation>
    <scope>NUCLEOTIDE SEQUENCE</scope>
    <source>
        <tissue evidence="2">Salivary gland</tissue>
    </source>
</reference>
<protein>
    <recommendedName>
        <fullName evidence="3">Lipocalin/cytosolic fatty-acid binding domain-containing protein</fullName>
    </recommendedName>
</protein>
<dbReference type="EMBL" id="JO843480">
    <property type="protein sequence ID" value="AEO35097.1"/>
    <property type="molecule type" value="mRNA"/>
</dbReference>
<sequence length="180" mass="20478">MKCLVVAVVLALGATANKENPSKEDLKKALETEEKLWTVMRNFTRGDERGQVSCIYDKKVSLEHDEYEFTHHFKVAGAWKQVRLYATLKDADEGVVLYVKRNKEDKGNQHVLRALDKENDCFILTYKNATSNVEQCSLHVPEAVATEGSAGAQCTKLYDQTCTEGIRRNIYNNECRENRS</sequence>
<dbReference type="Pfam" id="PF02098">
    <property type="entry name" value="His_binding"/>
    <property type="match status" value="1"/>
</dbReference>
<accession>G3MNM9</accession>
<keyword evidence="1" id="KW-0732">Signal</keyword>
<dbReference type="GO" id="GO:0030682">
    <property type="term" value="P:symbiont-mediated perturbation of host defenses"/>
    <property type="evidence" value="ECO:0007669"/>
    <property type="project" value="InterPro"/>
</dbReference>
<dbReference type="GO" id="GO:0043176">
    <property type="term" value="F:amine binding"/>
    <property type="evidence" value="ECO:0007669"/>
    <property type="project" value="InterPro"/>
</dbReference>
<dbReference type="Gene3D" id="2.40.128.20">
    <property type="match status" value="1"/>
</dbReference>
<proteinExistence type="evidence at transcript level"/>
<feature type="chain" id="PRO_5003447178" description="Lipocalin/cytosolic fatty-acid binding domain-containing protein" evidence="1">
    <location>
        <begin position="17"/>
        <end position="180"/>
    </location>
</feature>
<dbReference type="SUPFAM" id="SSF50814">
    <property type="entry name" value="Lipocalins"/>
    <property type="match status" value="1"/>
</dbReference>
<evidence type="ECO:0000256" key="1">
    <source>
        <dbReference type="SAM" id="SignalP"/>
    </source>
</evidence>
<dbReference type="InterPro" id="IPR002970">
    <property type="entry name" value="Tick_his-bd"/>
</dbReference>
<feature type="signal peptide" evidence="1">
    <location>
        <begin position="1"/>
        <end position="16"/>
    </location>
</feature>
<name>G3MNM9_AMBMU</name>
<dbReference type="InterPro" id="IPR012674">
    <property type="entry name" value="Calycin"/>
</dbReference>
<evidence type="ECO:0008006" key="3">
    <source>
        <dbReference type="Google" id="ProtNLM"/>
    </source>
</evidence>
<organism evidence="2">
    <name type="scientific">Amblyomma maculatum</name>
    <name type="common">Gulf Coast tick</name>
    <dbReference type="NCBI Taxonomy" id="34609"/>
    <lineage>
        <taxon>Eukaryota</taxon>
        <taxon>Metazoa</taxon>
        <taxon>Ecdysozoa</taxon>
        <taxon>Arthropoda</taxon>
        <taxon>Chelicerata</taxon>
        <taxon>Arachnida</taxon>
        <taxon>Acari</taxon>
        <taxon>Parasitiformes</taxon>
        <taxon>Ixodida</taxon>
        <taxon>Ixodoidea</taxon>
        <taxon>Ixodidae</taxon>
        <taxon>Amblyomminae</taxon>
        <taxon>Amblyomma</taxon>
    </lineage>
</organism>
<dbReference type="AlphaFoldDB" id="G3MNM9"/>
<evidence type="ECO:0000313" key="2">
    <source>
        <dbReference type="EMBL" id="AEO35097.1"/>
    </source>
</evidence>